<evidence type="ECO:0000313" key="3">
    <source>
        <dbReference type="Proteomes" id="UP000822688"/>
    </source>
</evidence>
<keyword evidence="3" id="KW-1185">Reference proteome</keyword>
<dbReference type="EMBL" id="CM026433">
    <property type="protein sequence ID" value="KAG0555625.1"/>
    <property type="molecule type" value="Genomic_DNA"/>
</dbReference>
<gene>
    <name evidence="2" type="ORF">KC19_12G182900</name>
</gene>
<dbReference type="Proteomes" id="UP000822688">
    <property type="component" value="Chromosome 12"/>
</dbReference>
<accession>A0A8T0GA78</accession>
<name>A0A8T0GA78_CERPU</name>
<reference evidence="2" key="1">
    <citation type="submission" date="2020-06" db="EMBL/GenBank/DDBJ databases">
        <title>WGS assembly of Ceratodon purpureus strain R40.</title>
        <authorList>
            <person name="Carey S.B."/>
            <person name="Jenkins J."/>
            <person name="Shu S."/>
            <person name="Lovell J.T."/>
            <person name="Sreedasyam A."/>
            <person name="Maumus F."/>
            <person name="Tiley G.P."/>
            <person name="Fernandez-Pozo N."/>
            <person name="Barry K."/>
            <person name="Chen C."/>
            <person name="Wang M."/>
            <person name="Lipzen A."/>
            <person name="Daum C."/>
            <person name="Saski C.A."/>
            <person name="Payton A.C."/>
            <person name="Mcbreen J.C."/>
            <person name="Conrad R.E."/>
            <person name="Kollar L.M."/>
            <person name="Olsson S."/>
            <person name="Huttunen S."/>
            <person name="Landis J.B."/>
            <person name="Wickett N.J."/>
            <person name="Johnson M.G."/>
            <person name="Rensing S.A."/>
            <person name="Grimwood J."/>
            <person name="Schmutz J."/>
            <person name="Mcdaniel S.F."/>
        </authorList>
    </citation>
    <scope>NUCLEOTIDE SEQUENCE</scope>
    <source>
        <strain evidence="2">R40</strain>
    </source>
</reference>
<feature type="compositionally biased region" description="Basic and acidic residues" evidence="1">
    <location>
        <begin position="204"/>
        <end position="217"/>
    </location>
</feature>
<feature type="compositionally biased region" description="Basic and acidic residues" evidence="1">
    <location>
        <begin position="143"/>
        <end position="152"/>
    </location>
</feature>
<dbReference type="AlphaFoldDB" id="A0A8T0GA78"/>
<evidence type="ECO:0000313" key="2">
    <source>
        <dbReference type="EMBL" id="KAG0555625.1"/>
    </source>
</evidence>
<feature type="region of interest" description="Disordered" evidence="1">
    <location>
        <begin position="143"/>
        <end position="217"/>
    </location>
</feature>
<feature type="compositionally biased region" description="Polar residues" evidence="1">
    <location>
        <begin position="172"/>
        <end position="191"/>
    </location>
</feature>
<comment type="caution">
    <text evidence="2">The sequence shown here is derived from an EMBL/GenBank/DDBJ whole genome shotgun (WGS) entry which is preliminary data.</text>
</comment>
<evidence type="ECO:0000256" key="1">
    <source>
        <dbReference type="SAM" id="MobiDB-lite"/>
    </source>
</evidence>
<proteinExistence type="predicted"/>
<organism evidence="2 3">
    <name type="scientific">Ceratodon purpureus</name>
    <name type="common">Fire moss</name>
    <name type="synonym">Dicranum purpureum</name>
    <dbReference type="NCBI Taxonomy" id="3225"/>
    <lineage>
        <taxon>Eukaryota</taxon>
        <taxon>Viridiplantae</taxon>
        <taxon>Streptophyta</taxon>
        <taxon>Embryophyta</taxon>
        <taxon>Bryophyta</taxon>
        <taxon>Bryophytina</taxon>
        <taxon>Bryopsida</taxon>
        <taxon>Dicranidae</taxon>
        <taxon>Pseudoditrichales</taxon>
        <taxon>Ditrichaceae</taxon>
        <taxon>Ceratodon</taxon>
    </lineage>
</organism>
<sequence length="296" mass="33328">MAEAIAIGIVVSLLQQAIPAAINKLKARFQQAKATQGETQELEDFLRCVQDCSIKYQNTSGGRVKTKTTTRSFAKSLENVQKTLDSWSSQNSGFFSRSSSERAEELRSLRRTLESAINVEILGMMVDQQRNIDLIMEKMGIRNSRTLERHPPPDVTKQPPKTQTNKERTKTTKSTNHARSNSTGRANTNPSKAPVLNRSRSKSVQRDPSHSSHRSEKRRTIDLWVSLDSEKQAKDVVNKLEGLQDVKKVFYDLVTKKVSVRLGEGSKLSTATLISEIQKAQSKDKVAPTLWLQHRR</sequence>
<protein>
    <submittedName>
        <fullName evidence="2">Uncharacterized protein</fullName>
    </submittedName>
</protein>